<dbReference type="GO" id="GO:0004792">
    <property type="term" value="F:thiosulfate-cyanide sulfurtransferase activity"/>
    <property type="evidence" value="ECO:0007669"/>
    <property type="project" value="TreeGrafter"/>
</dbReference>
<organism evidence="3 4">
    <name type="scientific">Pullulanibacillus camelliae</name>
    <dbReference type="NCBI Taxonomy" id="1707096"/>
    <lineage>
        <taxon>Bacteria</taxon>
        <taxon>Bacillati</taxon>
        <taxon>Bacillota</taxon>
        <taxon>Bacilli</taxon>
        <taxon>Bacillales</taxon>
        <taxon>Sporolactobacillaceae</taxon>
        <taxon>Pullulanibacillus</taxon>
    </lineage>
</organism>
<dbReference type="SUPFAM" id="SSF69572">
    <property type="entry name" value="Activating enzymes of the ubiquitin-like proteins"/>
    <property type="match status" value="1"/>
</dbReference>
<dbReference type="GO" id="GO:0016779">
    <property type="term" value="F:nucleotidyltransferase activity"/>
    <property type="evidence" value="ECO:0007669"/>
    <property type="project" value="UniProtKB-KW"/>
</dbReference>
<dbReference type="PANTHER" id="PTHR10953:SF102">
    <property type="entry name" value="ADENYLYLTRANSFERASE AND SULFURTRANSFERASE MOCS3"/>
    <property type="match status" value="1"/>
</dbReference>
<reference evidence="3" key="2">
    <citation type="submission" date="2020-09" db="EMBL/GenBank/DDBJ databases">
        <authorList>
            <person name="Sun Q."/>
            <person name="Zhou Y."/>
        </authorList>
    </citation>
    <scope>NUCLEOTIDE SEQUENCE</scope>
    <source>
        <strain evidence="3">CGMCC 1.15371</strain>
    </source>
</reference>
<evidence type="ECO:0000259" key="2">
    <source>
        <dbReference type="Pfam" id="PF00899"/>
    </source>
</evidence>
<reference evidence="3" key="1">
    <citation type="journal article" date="2014" name="Int. J. Syst. Evol. Microbiol.">
        <title>Complete genome sequence of Corynebacterium casei LMG S-19264T (=DSM 44701T), isolated from a smear-ripened cheese.</title>
        <authorList>
            <consortium name="US DOE Joint Genome Institute (JGI-PGF)"/>
            <person name="Walter F."/>
            <person name="Albersmeier A."/>
            <person name="Kalinowski J."/>
            <person name="Ruckert C."/>
        </authorList>
    </citation>
    <scope>NUCLEOTIDE SEQUENCE</scope>
    <source>
        <strain evidence="3">CGMCC 1.15371</strain>
    </source>
</reference>
<evidence type="ECO:0000313" key="4">
    <source>
        <dbReference type="Proteomes" id="UP000628775"/>
    </source>
</evidence>
<comment type="caution">
    <text evidence="3">The sequence shown here is derived from an EMBL/GenBank/DDBJ whole genome shotgun (WGS) entry which is preliminary data.</text>
</comment>
<keyword evidence="4" id="KW-1185">Reference proteome</keyword>
<feature type="domain" description="THIF-type NAD/FAD binding fold" evidence="2">
    <location>
        <begin position="3"/>
        <end position="240"/>
    </location>
</feature>
<proteinExistence type="inferred from homology"/>
<dbReference type="AlphaFoldDB" id="A0A8J2YKR2"/>
<keyword evidence="3" id="KW-0548">Nucleotidyltransferase</keyword>
<dbReference type="PANTHER" id="PTHR10953">
    <property type="entry name" value="UBIQUITIN-ACTIVATING ENZYME E1"/>
    <property type="match status" value="1"/>
</dbReference>
<evidence type="ECO:0000256" key="1">
    <source>
        <dbReference type="ARBA" id="ARBA00009919"/>
    </source>
</evidence>
<dbReference type="GO" id="GO:0008641">
    <property type="term" value="F:ubiquitin-like modifier activating enzyme activity"/>
    <property type="evidence" value="ECO:0007669"/>
    <property type="project" value="InterPro"/>
</dbReference>
<dbReference type="InterPro" id="IPR045886">
    <property type="entry name" value="ThiF/MoeB/HesA"/>
</dbReference>
<name>A0A8J2YKR2_9BACL</name>
<dbReference type="FunFam" id="3.40.50.720:FF:000080">
    <property type="entry name" value="Thiazole biosynthesis adenylyltransferase ThiF"/>
    <property type="match status" value="1"/>
</dbReference>
<dbReference type="Gene3D" id="3.40.50.720">
    <property type="entry name" value="NAD(P)-binding Rossmann-like Domain"/>
    <property type="match status" value="1"/>
</dbReference>
<evidence type="ECO:0000313" key="3">
    <source>
        <dbReference type="EMBL" id="GGE50456.1"/>
    </source>
</evidence>
<dbReference type="RefSeq" id="WP_188696407.1">
    <property type="nucleotide sequence ID" value="NZ_BMIR01000018.1"/>
</dbReference>
<comment type="similarity">
    <text evidence="1">Belongs to the HesA/MoeB/ThiF family.</text>
</comment>
<accession>A0A8J2YKR2</accession>
<dbReference type="GO" id="GO:0005829">
    <property type="term" value="C:cytosol"/>
    <property type="evidence" value="ECO:0007669"/>
    <property type="project" value="TreeGrafter"/>
</dbReference>
<dbReference type="CDD" id="cd00757">
    <property type="entry name" value="ThiF_MoeB_HesA_family"/>
    <property type="match status" value="1"/>
</dbReference>
<dbReference type="GO" id="GO:0008146">
    <property type="term" value="F:sulfotransferase activity"/>
    <property type="evidence" value="ECO:0007669"/>
    <property type="project" value="TreeGrafter"/>
</dbReference>
<dbReference type="InterPro" id="IPR000594">
    <property type="entry name" value="ThiF_NAD_FAD-bd"/>
</dbReference>
<dbReference type="EMBL" id="BMIR01000018">
    <property type="protein sequence ID" value="GGE50456.1"/>
    <property type="molecule type" value="Genomic_DNA"/>
</dbReference>
<keyword evidence="3" id="KW-0808">Transferase</keyword>
<dbReference type="Proteomes" id="UP000628775">
    <property type="component" value="Unassembled WGS sequence"/>
</dbReference>
<sequence length="338" mass="37992">MRYSRQILFSPIGESGQGKISSKHVMIIGAGALGSGIAEALVRSGIGQLTLIDRDYVEMSNLQRQQLYCERDAKEQLPKAIAAKKRLEAINSNVKIHVDVLDISSQEIMSKAKHVQLIIDATDNFDTRLMINDVAEKLSIPWIYGACVGSSGITFAIVPGQTPCFNCLWKSVPIHSAQTCDTIGVISSAVNMVVAYQMTDALKILVEDWQALSRKLIFFDLWNNVHKEIDVSQVKNKDCPSCGEAPTYPYLSYNKLMQSTVLCGRDTVQIRRPETYSFNLTELEEKFSKQELVVQRNPYLLTIDFNPQKMVIFKDGRVLIHGTQDISEAKRLYYKFLG</sequence>
<dbReference type="InterPro" id="IPR035985">
    <property type="entry name" value="Ubiquitin-activating_enz"/>
</dbReference>
<protein>
    <submittedName>
        <fullName evidence="3">Thiazole biosynthesis adenylyltransferase ThiF</fullName>
    </submittedName>
</protein>
<dbReference type="Pfam" id="PF00899">
    <property type="entry name" value="ThiF"/>
    <property type="match status" value="1"/>
</dbReference>
<gene>
    <name evidence="3" type="ORF">GCM10011391_31520</name>
</gene>